<evidence type="ECO:0000313" key="1">
    <source>
        <dbReference type="EMBL" id="PNX75429.1"/>
    </source>
</evidence>
<reference evidence="1 2" key="2">
    <citation type="journal article" date="2017" name="Front. Plant Sci.">
        <title>Gene Classification and Mining of Molecular Markers Useful in Red Clover (Trifolium pratense) Breeding.</title>
        <authorList>
            <person name="Istvanek J."/>
            <person name="Dluhosova J."/>
            <person name="Dluhos P."/>
            <person name="Patkova L."/>
            <person name="Nedelnik J."/>
            <person name="Repkova J."/>
        </authorList>
    </citation>
    <scope>NUCLEOTIDE SEQUENCE [LARGE SCALE GENOMIC DNA]</scope>
    <source>
        <strain evidence="2">cv. Tatra</strain>
        <tissue evidence="1">Young leaves</tissue>
    </source>
</reference>
<sequence>MRGFCRNQLLRRKSVVHHGKPHTISLRQTFIAAVVGGREDEMEMES</sequence>
<proteinExistence type="predicted"/>
<dbReference type="AlphaFoldDB" id="A0A2K3LA66"/>
<gene>
    <name evidence="1" type="ORF">L195_g031365</name>
</gene>
<dbReference type="EMBL" id="ASHM01029028">
    <property type="protein sequence ID" value="PNX75429.1"/>
    <property type="molecule type" value="Genomic_DNA"/>
</dbReference>
<accession>A0A2K3LA66</accession>
<organism evidence="1 2">
    <name type="scientific">Trifolium pratense</name>
    <name type="common">Red clover</name>
    <dbReference type="NCBI Taxonomy" id="57577"/>
    <lineage>
        <taxon>Eukaryota</taxon>
        <taxon>Viridiplantae</taxon>
        <taxon>Streptophyta</taxon>
        <taxon>Embryophyta</taxon>
        <taxon>Tracheophyta</taxon>
        <taxon>Spermatophyta</taxon>
        <taxon>Magnoliopsida</taxon>
        <taxon>eudicotyledons</taxon>
        <taxon>Gunneridae</taxon>
        <taxon>Pentapetalae</taxon>
        <taxon>rosids</taxon>
        <taxon>fabids</taxon>
        <taxon>Fabales</taxon>
        <taxon>Fabaceae</taxon>
        <taxon>Papilionoideae</taxon>
        <taxon>50 kb inversion clade</taxon>
        <taxon>NPAAA clade</taxon>
        <taxon>Hologalegina</taxon>
        <taxon>IRL clade</taxon>
        <taxon>Trifolieae</taxon>
        <taxon>Trifolium</taxon>
    </lineage>
</organism>
<dbReference type="Proteomes" id="UP000236291">
    <property type="component" value="Unassembled WGS sequence"/>
</dbReference>
<name>A0A2K3LA66_TRIPR</name>
<protein>
    <submittedName>
        <fullName evidence="1">Uncharacterized protein</fullName>
    </submittedName>
</protein>
<reference evidence="1 2" key="1">
    <citation type="journal article" date="2014" name="Am. J. Bot.">
        <title>Genome assembly and annotation for red clover (Trifolium pratense; Fabaceae).</title>
        <authorList>
            <person name="Istvanek J."/>
            <person name="Jaros M."/>
            <person name="Krenek A."/>
            <person name="Repkova J."/>
        </authorList>
    </citation>
    <scope>NUCLEOTIDE SEQUENCE [LARGE SCALE GENOMIC DNA]</scope>
    <source>
        <strain evidence="2">cv. Tatra</strain>
        <tissue evidence="1">Young leaves</tissue>
    </source>
</reference>
<evidence type="ECO:0000313" key="2">
    <source>
        <dbReference type="Proteomes" id="UP000236291"/>
    </source>
</evidence>
<comment type="caution">
    <text evidence="1">The sequence shown here is derived from an EMBL/GenBank/DDBJ whole genome shotgun (WGS) entry which is preliminary data.</text>
</comment>